<dbReference type="InterPro" id="IPR002885">
    <property type="entry name" value="PPR_rpt"/>
</dbReference>
<feature type="repeat" description="PPR" evidence="2">
    <location>
        <begin position="591"/>
        <end position="625"/>
    </location>
</feature>
<evidence type="ECO:0000256" key="1">
    <source>
        <dbReference type="ARBA" id="ARBA00022737"/>
    </source>
</evidence>
<evidence type="ECO:0000313" key="5">
    <source>
        <dbReference type="EMBL" id="CAD8857027.1"/>
    </source>
</evidence>
<dbReference type="NCBIfam" id="TIGR00756">
    <property type="entry name" value="PPR"/>
    <property type="match status" value="8"/>
</dbReference>
<dbReference type="Pfam" id="PF13041">
    <property type="entry name" value="PPR_2"/>
    <property type="match status" value="2"/>
</dbReference>
<keyword evidence="3" id="KW-1133">Transmembrane helix</keyword>
<dbReference type="PANTHER" id="PTHR47941">
    <property type="entry name" value="PENTATRICOPEPTIDE REPEAT-CONTAINING PROTEIN 3, MITOCHONDRIAL"/>
    <property type="match status" value="1"/>
</dbReference>
<dbReference type="EMBL" id="HBFQ01044288">
    <property type="protein sequence ID" value="CAD8857027.1"/>
    <property type="molecule type" value="Transcribed_RNA"/>
</dbReference>
<name>A0A7S1AKA0_NOCSC</name>
<protein>
    <recommendedName>
        <fullName evidence="4">Pentatricopeptide repeat-containing protein-mitochondrial domain-containing protein</fullName>
    </recommendedName>
</protein>
<feature type="repeat" description="PPR" evidence="2">
    <location>
        <begin position="731"/>
        <end position="765"/>
    </location>
</feature>
<evidence type="ECO:0000256" key="3">
    <source>
        <dbReference type="SAM" id="Phobius"/>
    </source>
</evidence>
<feature type="repeat" description="PPR" evidence="2">
    <location>
        <begin position="626"/>
        <end position="660"/>
    </location>
</feature>
<organism evidence="5">
    <name type="scientific">Noctiluca scintillans</name>
    <name type="common">Sea sparkle</name>
    <name type="synonym">Red tide dinoflagellate</name>
    <dbReference type="NCBI Taxonomy" id="2966"/>
    <lineage>
        <taxon>Eukaryota</taxon>
        <taxon>Sar</taxon>
        <taxon>Alveolata</taxon>
        <taxon>Dinophyceae</taxon>
        <taxon>Noctilucales</taxon>
        <taxon>Noctilucaceae</taxon>
        <taxon>Noctiluca</taxon>
    </lineage>
</organism>
<dbReference type="Pfam" id="PF23276">
    <property type="entry name" value="TPR_24"/>
    <property type="match status" value="1"/>
</dbReference>
<accession>A0A7S1AKA0</accession>
<feature type="repeat" description="PPR" evidence="2">
    <location>
        <begin position="379"/>
        <end position="413"/>
    </location>
</feature>
<proteinExistence type="predicted"/>
<evidence type="ECO:0000256" key="2">
    <source>
        <dbReference type="PROSITE-ProRule" id="PRU00708"/>
    </source>
</evidence>
<keyword evidence="3" id="KW-0472">Membrane</keyword>
<dbReference type="InterPro" id="IPR057027">
    <property type="entry name" value="TPR_mt"/>
</dbReference>
<gene>
    <name evidence="5" type="ORF">NSCI0253_LOCUS31379</name>
</gene>
<dbReference type="InterPro" id="IPR011990">
    <property type="entry name" value="TPR-like_helical_dom_sf"/>
</dbReference>
<evidence type="ECO:0000259" key="4">
    <source>
        <dbReference type="Pfam" id="PF23276"/>
    </source>
</evidence>
<feature type="repeat" description="PPR" evidence="2">
    <location>
        <begin position="696"/>
        <end position="730"/>
    </location>
</feature>
<dbReference type="PROSITE" id="PS51375">
    <property type="entry name" value="PPR"/>
    <property type="match status" value="8"/>
</dbReference>
<dbReference type="Gene3D" id="1.25.40.10">
    <property type="entry name" value="Tetratricopeptide repeat domain"/>
    <property type="match status" value="6"/>
</dbReference>
<feature type="repeat" description="PPR" evidence="2">
    <location>
        <begin position="767"/>
        <end position="801"/>
    </location>
</feature>
<reference evidence="5" key="1">
    <citation type="submission" date="2021-01" db="EMBL/GenBank/DDBJ databases">
        <authorList>
            <person name="Corre E."/>
            <person name="Pelletier E."/>
            <person name="Niang G."/>
            <person name="Scheremetjew M."/>
            <person name="Finn R."/>
            <person name="Kale V."/>
            <person name="Holt S."/>
            <person name="Cochrane G."/>
            <person name="Meng A."/>
            <person name="Brown T."/>
            <person name="Cohen L."/>
        </authorList>
    </citation>
    <scope>NUCLEOTIDE SEQUENCE</scope>
</reference>
<feature type="repeat" description="PPR" evidence="2">
    <location>
        <begin position="414"/>
        <end position="448"/>
    </location>
</feature>
<feature type="repeat" description="PPR" evidence="2">
    <location>
        <begin position="661"/>
        <end position="695"/>
    </location>
</feature>
<dbReference type="Pfam" id="PF12854">
    <property type="entry name" value="PPR_1"/>
    <property type="match status" value="1"/>
</dbReference>
<keyword evidence="3" id="KW-0812">Transmembrane</keyword>
<dbReference type="AlphaFoldDB" id="A0A7S1AKA0"/>
<dbReference type="Pfam" id="PF01535">
    <property type="entry name" value="PPR"/>
    <property type="match status" value="1"/>
</dbReference>
<keyword evidence="1" id="KW-0677">Repeat</keyword>
<feature type="domain" description="Pentatricopeptide repeat-containing protein-mitochondrial" evidence="4">
    <location>
        <begin position="703"/>
        <end position="824"/>
    </location>
</feature>
<sequence>MEIQTLLAPVGLELSFFSFFILGYLLLRGRQRAQSPKLRGDCKRHVLADADCARDHSLTWRDKRLRGRTLLDTPNEVSQATVLERLLKTGAFDDARQQIQQMREQQLYIAPFALTQFFRLACEAERVNECLNVLQDTVELTSSAVFLIFDHCCKRSDVELARRVERLARRSRVRFLGGAYDVLLRIYIVAGDKHALDIFDEFQASGLQLTEATCVALLARCAETKFLSLADKIAEHLEAQGTLCMAAYCARMKVYASCGLYGKACDLYYQIVDAGLEPDGTMYGCLIRFSVECGRTQLAHQLFDKAPTLEIQNYMSLLRAAGRERNVEMAFGVMQKLKISGLPVDIAVYNCLLNVCVSVGEMKRAVELTQDMRAIGALDMITYNTLLKGYANIGDLVGARRVIKDMIHDGHQPNDISFNCLINAAVCVGNVAEAWEIINEMEACGVGVDNYTISIMMKALKRVRNPSTATKVLALLDVRKQDFLHDEVLLNSVLETCVRVQEYERLEKLTLQVQEANLRLSVHTYGSLIKACSCLKRVDRCWLFWNEMIDVRALRPNDLALGCMLDALVRNNEVENAMSLMRLWQERVPPNTVMYSTLIKGFANSRQSKRAMELWKEMSAAGVAMNTVVYNGLIDAQARVGATDEVARLMESMEADGCEKDGITYSTVVKCFCIQGDLDKAFEVFRSMQRNHMVVNSIIYNTLLDGCARQGRNDLSEDLVRDMEAHDIPATSFTLSILVRSYGRSNQLDKAVEVFNTMPKKHHFVVNAQARTCFMTVCLNHNAVEMAFEIFQQMKRSGPVPDARAYGALISGCVRCARFTEAVVLVEEALGLAPHPRVVFPLGQTLDPQFIEQLLRGLTHHGLMDSVGVPLLEKLRAANVLPQGVRVSYFETAS</sequence>
<feature type="transmembrane region" description="Helical" evidence="3">
    <location>
        <begin position="6"/>
        <end position="27"/>
    </location>
</feature>
<dbReference type="Pfam" id="PF13812">
    <property type="entry name" value="PPR_3"/>
    <property type="match status" value="1"/>
</dbReference>